<accession>A0A6M4WPN5</accession>
<dbReference type="AlphaFoldDB" id="A0A6M4WPN5"/>
<protein>
    <submittedName>
        <fullName evidence="2">Uncharacterized protein</fullName>
    </submittedName>
</protein>
<proteinExistence type="predicted"/>
<feature type="compositionally biased region" description="Polar residues" evidence="1">
    <location>
        <begin position="87"/>
        <end position="97"/>
    </location>
</feature>
<dbReference type="EMBL" id="CP049838">
    <property type="protein sequence ID" value="QJS99845.1"/>
    <property type="molecule type" value="Genomic_DNA"/>
</dbReference>
<dbReference type="Proteomes" id="UP000502665">
    <property type="component" value="Chromosome"/>
</dbReference>
<name>A0A6M4WPN5_9ACTN</name>
<gene>
    <name evidence="2" type="ORF">G9272_05705</name>
</gene>
<feature type="region of interest" description="Disordered" evidence="1">
    <location>
        <begin position="1"/>
        <end position="42"/>
    </location>
</feature>
<organism evidence="2 3">
    <name type="scientific">Streptomyces asoensis</name>
    <dbReference type="NCBI Taxonomy" id="249586"/>
    <lineage>
        <taxon>Bacteria</taxon>
        <taxon>Bacillati</taxon>
        <taxon>Actinomycetota</taxon>
        <taxon>Actinomycetes</taxon>
        <taxon>Kitasatosporales</taxon>
        <taxon>Streptomycetaceae</taxon>
        <taxon>Streptomyces</taxon>
    </lineage>
</organism>
<reference evidence="2" key="1">
    <citation type="submission" date="2020-03" db="EMBL/GenBank/DDBJ databases">
        <title>Molecular networking-based the target discovery of potent antiproliferative macrolactams: 5/6/7/16 polycyclic ansamycins and glycosylated trienomycin from Streptomyces cacaoi subsp. asoensis.</title>
        <authorList>
            <person name="Liu L.-L."/>
        </authorList>
    </citation>
    <scope>NUCLEOTIDE SEQUENCE [LARGE SCALE GENOMIC DNA]</scope>
    <source>
        <strain evidence="2">H2S5</strain>
    </source>
</reference>
<keyword evidence="3" id="KW-1185">Reference proteome</keyword>
<sequence>MPGTTTGPLFSCYGSPDHSQAIGHDPGRSTFPGVERPSGGRAGRAVVDLAHLDKGTETHEATIAALIKYLTDQQMEVRGHATMLGSDRSSTMPTSCDSHGRTGETADGLKVDLVSRVQRDPSYVGPGLRTVLKLQSRFTQIQRSRDCPSLFGMTTDQVTTPAPLASSTCRQCSQSKASVMQSARQSAAS</sequence>
<evidence type="ECO:0000313" key="2">
    <source>
        <dbReference type="EMBL" id="QJS99845.1"/>
    </source>
</evidence>
<evidence type="ECO:0000256" key="1">
    <source>
        <dbReference type="SAM" id="MobiDB-lite"/>
    </source>
</evidence>
<feature type="region of interest" description="Disordered" evidence="1">
    <location>
        <begin position="84"/>
        <end position="104"/>
    </location>
</feature>
<evidence type="ECO:0000313" key="3">
    <source>
        <dbReference type="Proteomes" id="UP000502665"/>
    </source>
</evidence>